<dbReference type="AlphaFoldDB" id="A0A5P8I4M6"/>
<evidence type="ECO:0000256" key="1">
    <source>
        <dbReference type="SAM" id="SignalP"/>
    </source>
</evidence>
<feature type="chain" id="PRO_5024366683" evidence="1">
    <location>
        <begin position="24"/>
        <end position="91"/>
    </location>
</feature>
<reference evidence="2" key="1">
    <citation type="journal article" date="2019" name="PLoS Genet.">
        <title>A small set of conserved genes, including sp5 and Hox, are activated by Wnt signaling in the posterior of planarians and acoels.</title>
        <authorList>
            <person name="Tewari A.G."/>
            <person name="Owen J.H."/>
            <person name="Petersen C.P."/>
            <person name="Wagner D.E."/>
            <person name="Reddien P.W."/>
        </authorList>
    </citation>
    <scope>NUCLEOTIDE SEQUENCE</scope>
</reference>
<protein>
    <submittedName>
        <fullName evidence="2">Uncharacterized protein</fullName>
    </submittedName>
</protein>
<evidence type="ECO:0000313" key="2">
    <source>
        <dbReference type="EMBL" id="QFQ66897.1"/>
    </source>
</evidence>
<sequence>MHFISIFTGCFCILLMLTHSTVGSSSVKLYHVVVVPKNICDRFIAVKLLKKYNFQIYRKNRQIHGFIGKKAMRNKVESLFMELSINYKFKN</sequence>
<name>A0A5P8I4M6_SCHMD</name>
<proteinExistence type="evidence at transcript level"/>
<feature type="signal peptide" evidence="1">
    <location>
        <begin position="1"/>
        <end position="23"/>
    </location>
</feature>
<keyword evidence="1" id="KW-0732">Signal</keyword>
<organism evidence="2">
    <name type="scientific">Schmidtea mediterranea</name>
    <name type="common">Freshwater planarian flatworm</name>
    <dbReference type="NCBI Taxonomy" id="79327"/>
    <lineage>
        <taxon>Eukaryota</taxon>
        <taxon>Metazoa</taxon>
        <taxon>Spiralia</taxon>
        <taxon>Lophotrochozoa</taxon>
        <taxon>Platyhelminthes</taxon>
        <taxon>Rhabditophora</taxon>
        <taxon>Seriata</taxon>
        <taxon>Tricladida</taxon>
        <taxon>Continenticola</taxon>
        <taxon>Geoplanoidea</taxon>
        <taxon>Dugesiidae</taxon>
        <taxon>Schmidtea</taxon>
    </lineage>
</organism>
<dbReference type="EMBL" id="MN305303">
    <property type="protein sequence ID" value="QFQ66897.1"/>
    <property type="molecule type" value="mRNA"/>
</dbReference>
<accession>A0A5P8I4M6</accession>